<dbReference type="PANTHER" id="PTHR22946">
    <property type="entry name" value="DIENELACTONE HYDROLASE DOMAIN-CONTAINING PROTEIN-RELATED"/>
    <property type="match status" value="1"/>
</dbReference>
<organism evidence="1 2">
    <name type="scientific">Paenibacillus taihuensis</name>
    <dbReference type="NCBI Taxonomy" id="1156355"/>
    <lineage>
        <taxon>Bacteria</taxon>
        <taxon>Bacillati</taxon>
        <taxon>Bacillota</taxon>
        <taxon>Bacilli</taxon>
        <taxon>Bacillales</taxon>
        <taxon>Paenibacillaceae</taxon>
        <taxon>Paenibacillus</taxon>
    </lineage>
</organism>
<accession>A0A3D9S9W0</accession>
<reference evidence="1 2" key="1">
    <citation type="submission" date="2018-08" db="EMBL/GenBank/DDBJ databases">
        <title>Genomic Encyclopedia of Type Strains, Phase III (KMG-III): the genomes of soil and plant-associated and newly described type strains.</title>
        <authorList>
            <person name="Whitman W."/>
        </authorList>
    </citation>
    <scope>NUCLEOTIDE SEQUENCE [LARGE SCALE GENOMIC DNA]</scope>
    <source>
        <strain evidence="1 2">CGMCC 1.10966</strain>
    </source>
</reference>
<dbReference type="GO" id="GO:0016787">
    <property type="term" value="F:hydrolase activity"/>
    <property type="evidence" value="ECO:0007669"/>
    <property type="project" value="UniProtKB-KW"/>
</dbReference>
<dbReference type="SUPFAM" id="SSF53474">
    <property type="entry name" value="alpha/beta-Hydrolases"/>
    <property type="match status" value="1"/>
</dbReference>
<dbReference type="InterPro" id="IPR050261">
    <property type="entry name" value="FrsA_esterase"/>
</dbReference>
<dbReference type="EMBL" id="QTTN01000012">
    <property type="protein sequence ID" value="REE85277.1"/>
    <property type="molecule type" value="Genomic_DNA"/>
</dbReference>
<gene>
    <name evidence="1" type="ORF">A8990_1126</name>
</gene>
<dbReference type="Gene3D" id="3.40.50.1820">
    <property type="entry name" value="alpha/beta hydrolase"/>
    <property type="match status" value="1"/>
</dbReference>
<sequence length="346" mass="38313">MWNPDEYLESFYNRVQLSESFAAETQEEWQAWRERLRGRFVELLGGFPSEAAELQPELLESVDCGSYTRQRIQIQTYSGLFMPVYVLIPKSYRADDGAVIALHGHGYGSKDIVGLNEDGTTRTGDPGYEKDFAVQLVERGFLTVAPELFGFGDRRLAEDSDKGNSCHRLSTFLLAMGQTMSGYRVYETLRCVDYLLTRDDVDAERIGAMGISGGGLVASFAAAVDDRISAVVVSGYANTFQASILTIPHCVDNFVPGLSLVAEMPDLLALIAPKPMLLESGTRDPIFPEHAVRAAYEKLRGVYGLLGVEERIVLDLFEGEHEISGKQALAWLQQVWGTFSGEESVR</sequence>
<dbReference type="PANTHER" id="PTHR22946:SF8">
    <property type="entry name" value="ACETYL XYLAN ESTERASE DOMAIN-CONTAINING PROTEIN"/>
    <property type="match status" value="1"/>
</dbReference>
<comment type="caution">
    <text evidence="1">The sequence shown here is derived from an EMBL/GenBank/DDBJ whole genome shotgun (WGS) entry which is preliminary data.</text>
</comment>
<protein>
    <submittedName>
        <fullName evidence="1">Dienelactone hydrolase</fullName>
    </submittedName>
</protein>
<dbReference type="RefSeq" id="WP_116189274.1">
    <property type="nucleotide sequence ID" value="NZ_QTTN01000012.1"/>
</dbReference>
<evidence type="ECO:0000313" key="2">
    <source>
        <dbReference type="Proteomes" id="UP000256304"/>
    </source>
</evidence>
<dbReference type="InterPro" id="IPR025890">
    <property type="entry name" value="Abhydrolase_bac"/>
</dbReference>
<dbReference type="OrthoDB" id="8183145at2"/>
<keyword evidence="1" id="KW-0378">Hydrolase</keyword>
<name>A0A3D9S9W0_9BACL</name>
<dbReference type="Proteomes" id="UP000256304">
    <property type="component" value="Unassembled WGS sequence"/>
</dbReference>
<dbReference type="AlphaFoldDB" id="A0A3D9S9W0"/>
<proteinExistence type="predicted"/>
<dbReference type="Pfam" id="PF12715">
    <property type="entry name" value="Abhydrolase_7"/>
    <property type="match status" value="1"/>
</dbReference>
<evidence type="ECO:0000313" key="1">
    <source>
        <dbReference type="EMBL" id="REE85277.1"/>
    </source>
</evidence>
<dbReference type="InterPro" id="IPR029058">
    <property type="entry name" value="AB_hydrolase_fold"/>
</dbReference>
<keyword evidence="2" id="KW-1185">Reference proteome</keyword>